<feature type="region of interest" description="Disordered" evidence="1">
    <location>
        <begin position="144"/>
        <end position="166"/>
    </location>
</feature>
<name>A0A8S3Y5A1_PARAO</name>
<evidence type="ECO:0000313" key="3">
    <source>
        <dbReference type="Proteomes" id="UP000691718"/>
    </source>
</evidence>
<feature type="region of interest" description="Disordered" evidence="1">
    <location>
        <begin position="36"/>
        <end position="57"/>
    </location>
</feature>
<accession>A0A8S3Y5A1</accession>
<dbReference type="AlphaFoldDB" id="A0A8S3Y5A1"/>
<comment type="caution">
    <text evidence="2">The sequence shown here is derived from an EMBL/GenBank/DDBJ whole genome shotgun (WGS) entry which is preliminary data.</text>
</comment>
<feature type="compositionally biased region" description="Basic and acidic residues" evidence="1">
    <location>
        <begin position="36"/>
        <end position="51"/>
    </location>
</feature>
<reference evidence="2" key="1">
    <citation type="submission" date="2021-04" db="EMBL/GenBank/DDBJ databases">
        <authorList>
            <person name="Tunstrom K."/>
        </authorList>
    </citation>
    <scope>NUCLEOTIDE SEQUENCE</scope>
</reference>
<protein>
    <submittedName>
        <fullName evidence="2">(apollo) hypothetical protein</fullName>
    </submittedName>
</protein>
<evidence type="ECO:0000256" key="1">
    <source>
        <dbReference type="SAM" id="MobiDB-lite"/>
    </source>
</evidence>
<proteinExistence type="predicted"/>
<evidence type="ECO:0000313" key="2">
    <source>
        <dbReference type="EMBL" id="CAG5047646.1"/>
    </source>
</evidence>
<keyword evidence="3" id="KW-1185">Reference proteome</keyword>
<dbReference type="EMBL" id="CAJQZP010001449">
    <property type="protein sequence ID" value="CAG5047646.1"/>
    <property type="molecule type" value="Genomic_DNA"/>
</dbReference>
<sequence length="166" mass="18931">MLKLYRQLFHGVEYETYSEDDSYTKIIEINDNKADSEHDISKDEHVSRRNNQDSTSSNFTVAVTDVSVEVETMRRDEFYSNSLGSTPEDMMYSKESLTPVIKMDNEMLLTEKITQFDESITVPVRDTGTALESNKTQEMTINTSLQHSENSEKSNSCPFKCGSSHS</sequence>
<gene>
    <name evidence="2" type="ORF">PAPOLLO_LOCUS24015</name>
</gene>
<dbReference type="Proteomes" id="UP000691718">
    <property type="component" value="Unassembled WGS sequence"/>
</dbReference>
<organism evidence="2 3">
    <name type="scientific">Parnassius apollo</name>
    <name type="common">Apollo butterfly</name>
    <name type="synonym">Papilio apollo</name>
    <dbReference type="NCBI Taxonomy" id="110799"/>
    <lineage>
        <taxon>Eukaryota</taxon>
        <taxon>Metazoa</taxon>
        <taxon>Ecdysozoa</taxon>
        <taxon>Arthropoda</taxon>
        <taxon>Hexapoda</taxon>
        <taxon>Insecta</taxon>
        <taxon>Pterygota</taxon>
        <taxon>Neoptera</taxon>
        <taxon>Endopterygota</taxon>
        <taxon>Lepidoptera</taxon>
        <taxon>Glossata</taxon>
        <taxon>Ditrysia</taxon>
        <taxon>Papilionoidea</taxon>
        <taxon>Papilionidae</taxon>
        <taxon>Parnassiinae</taxon>
        <taxon>Parnassini</taxon>
        <taxon>Parnassius</taxon>
        <taxon>Parnassius</taxon>
    </lineage>
</organism>